<comment type="caution">
    <text evidence="1">The sequence shown here is derived from an EMBL/GenBank/DDBJ whole genome shotgun (WGS) entry which is preliminary data.</text>
</comment>
<gene>
    <name evidence="1" type="ORF">MKY91_07110</name>
</gene>
<dbReference type="PANTHER" id="PTHR41260">
    <property type="entry name" value="PROTEIN ECSC"/>
    <property type="match status" value="1"/>
</dbReference>
<evidence type="ECO:0000313" key="1">
    <source>
        <dbReference type="EMBL" id="MEN0642912.1"/>
    </source>
</evidence>
<dbReference type="PANTHER" id="PTHR41260:SF1">
    <property type="entry name" value="PROTEIN ECSC"/>
    <property type="match status" value="1"/>
</dbReference>
<accession>A0ABU9VG89</accession>
<protein>
    <submittedName>
        <fullName evidence="1">EcsC family protein</fullName>
    </submittedName>
</protein>
<dbReference type="InterPro" id="IPR024787">
    <property type="entry name" value="EcsC"/>
</dbReference>
<dbReference type="Proteomes" id="UP001418796">
    <property type="component" value="Unassembled WGS sequence"/>
</dbReference>
<keyword evidence="2" id="KW-1185">Reference proteome</keyword>
<sequence length="247" mass="28250">MVTVYEQEAKEEMIRWKRKLGKSQSMPGRFAKKWQKKANALIPEKVHSVVTASVKHMVQGALTGSEYVSKKEMDLTTTFEEREDQVRELFRTYKNTAVAEGIGTGAGGIMLGLADFPLLLSIKMKFLFDTAITYGYDCKTFKERLFILTIFQLAFSEGEERAMLLERVENWDDYAKELPDDPKDPLAMDWKAFQLSYRDFIDLPKMLQLVPGFGAIVGAAANSHFLEILKTTAMNSYRMRMLNEPTE</sequence>
<dbReference type="RefSeq" id="WP_343132080.1">
    <property type="nucleotide sequence ID" value="NZ_JBCITK010000001.1"/>
</dbReference>
<evidence type="ECO:0000313" key="2">
    <source>
        <dbReference type="Proteomes" id="UP001418796"/>
    </source>
</evidence>
<organism evidence="1 2">
    <name type="scientific">Alkalicoccobacillus gibsonii</name>
    <dbReference type="NCBI Taxonomy" id="79881"/>
    <lineage>
        <taxon>Bacteria</taxon>
        <taxon>Bacillati</taxon>
        <taxon>Bacillota</taxon>
        <taxon>Bacilli</taxon>
        <taxon>Bacillales</taxon>
        <taxon>Bacillaceae</taxon>
        <taxon>Alkalicoccobacillus</taxon>
    </lineage>
</organism>
<reference evidence="1 2" key="1">
    <citation type="submission" date="2024-03" db="EMBL/GenBank/DDBJ databases">
        <title>Bacilli Hybrid Assemblies.</title>
        <authorList>
            <person name="Kovac J."/>
        </authorList>
    </citation>
    <scope>NUCLEOTIDE SEQUENCE [LARGE SCALE GENOMIC DNA]</scope>
    <source>
        <strain evidence="1 2">FSL R7-0666</strain>
    </source>
</reference>
<name>A0ABU9VG89_9BACI</name>
<dbReference type="EMBL" id="JBCITK010000001">
    <property type="protein sequence ID" value="MEN0642912.1"/>
    <property type="molecule type" value="Genomic_DNA"/>
</dbReference>
<proteinExistence type="predicted"/>
<dbReference type="Pfam" id="PF12787">
    <property type="entry name" value="EcsC"/>
    <property type="match status" value="1"/>
</dbReference>